<protein>
    <recommendedName>
        <fullName evidence="3">Carrier domain-containing protein</fullName>
    </recommendedName>
</protein>
<dbReference type="Gene3D" id="1.10.1200.10">
    <property type="entry name" value="ACP-like"/>
    <property type="match status" value="1"/>
</dbReference>
<dbReference type="GO" id="GO:0005737">
    <property type="term" value="C:cytoplasm"/>
    <property type="evidence" value="ECO:0007669"/>
    <property type="project" value="TreeGrafter"/>
</dbReference>
<name>A0A0J7A977_9ACTN</name>
<keyword evidence="1" id="KW-0596">Phosphopantetheine</keyword>
<dbReference type="GO" id="GO:0044550">
    <property type="term" value="P:secondary metabolite biosynthetic process"/>
    <property type="evidence" value="ECO:0007669"/>
    <property type="project" value="TreeGrafter"/>
</dbReference>
<gene>
    <name evidence="4" type="ORF">ACS04_32520</name>
</gene>
<dbReference type="OrthoDB" id="4237505at2"/>
<reference evidence="4 5" key="1">
    <citation type="submission" date="2015-06" db="EMBL/GenBank/DDBJ databases">
        <title>Recapitulation of the evolution of biosynthetic gene clusters reveals hidden chemical diversity on bacterial genomes.</title>
        <authorList>
            <person name="Cruz-Morales P."/>
            <person name="Martinez-Guerrero C."/>
            <person name="Morales-Escalante M.A."/>
            <person name="Yanez-Guerra L.A."/>
            <person name="Kopp J.F."/>
            <person name="Feldmann J."/>
            <person name="Ramos-Aboites H.E."/>
            <person name="Barona-Gomez F."/>
        </authorList>
    </citation>
    <scope>NUCLEOTIDE SEQUENCE [LARGE SCALE GENOMIC DNA]</scope>
    <source>
        <strain evidence="4 5">ATCC 31245</strain>
    </source>
</reference>
<dbReference type="SMART" id="SM00823">
    <property type="entry name" value="PKS_PP"/>
    <property type="match status" value="1"/>
</dbReference>
<feature type="domain" description="Carrier" evidence="3">
    <location>
        <begin position="16"/>
        <end position="92"/>
    </location>
</feature>
<accession>A0A0J7A977</accession>
<dbReference type="GO" id="GO:0031177">
    <property type="term" value="F:phosphopantetheine binding"/>
    <property type="evidence" value="ECO:0007669"/>
    <property type="project" value="InterPro"/>
</dbReference>
<dbReference type="GO" id="GO:0043041">
    <property type="term" value="P:amino acid activation for nonribosomal peptide biosynthetic process"/>
    <property type="evidence" value="ECO:0007669"/>
    <property type="project" value="TreeGrafter"/>
</dbReference>
<dbReference type="InterPro" id="IPR009081">
    <property type="entry name" value="PP-bd_ACP"/>
</dbReference>
<evidence type="ECO:0000259" key="3">
    <source>
        <dbReference type="PROSITE" id="PS50075"/>
    </source>
</evidence>
<dbReference type="AlphaFoldDB" id="A0A0J7A977"/>
<sequence>MTANETANPTAQLTSQLTATALTELVVSVYRETLGVADLDEQSDFYEWGGDSLTAFRITARLEEALGAEVPVALVFAYPSPADLADVVHADYVQA</sequence>
<comment type="caution">
    <text evidence="4">The sequence shown here is derived from an EMBL/GenBank/DDBJ whole genome shotgun (WGS) entry which is preliminary data.</text>
</comment>
<dbReference type="SUPFAM" id="SSF47336">
    <property type="entry name" value="ACP-like"/>
    <property type="match status" value="1"/>
</dbReference>
<dbReference type="GO" id="GO:0017000">
    <property type="term" value="P:antibiotic biosynthetic process"/>
    <property type="evidence" value="ECO:0007669"/>
    <property type="project" value="UniProtKB-ARBA"/>
</dbReference>
<keyword evidence="2" id="KW-0597">Phosphoprotein</keyword>
<evidence type="ECO:0000313" key="4">
    <source>
        <dbReference type="EMBL" id="KMO93871.1"/>
    </source>
</evidence>
<dbReference type="EMBL" id="LFML01000158">
    <property type="protein sequence ID" value="KMO93871.1"/>
    <property type="molecule type" value="Genomic_DNA"/>
</dbReference>
<evidence type="ECO:0000256" key="2">
    <source>
        <dbReference type="ARBA" id="ARBA00022553"/>
    </source>
</evidence>
<dbReference type="PROSITE" id="PS50075">
    <property type="entry name" value="CARRIER"/>
    <property type="match status" value="1"/>
</dbReference>
<dbReference type="Pfam" id="PF00550">
    <property type="entry name" value="PP-binding"/>
    <property type="match status" value="1"/>
</dbReference>
<dbReference type="PANTHER" id="PTHR45527:SF1">
    <property type="entry name" value="FATTY ACID SYNTHASE"/>
    <property type="match status" value="1"/>
</dbReference>
<proteinExistence type="predicted"/>
<organism evidence="4 5">
    <name type="scientific">Streptomyces roseus</name>
    <dbReference type="NCBI Taxonomy" id="66430"/>
    <lineage>
        <taxon>Bacteria</taxon>
        <taxon>Bacillati</taxon>
        <taxon>Actinomycetota</taxon>
        <taxon>Actinomycetes</taxon>
        <taxon>Kitasatosporales</taxon>
        <taxon>Streptomycetaceae</taxon>
        <taxon>Streptomyces</taxon>
    </lineage>
</organism>
<keyword evidence="5" id="KW-1185">Reference proteome</keyword>
<dbReference type="PANTHER" id="PTHR45527">
    <property type="entry name" value="NONRIBOSOMAL PEPTIDE SYNTHETASE"/>
    <property type="match status" value="1"/>
</dbReference>
<dbReference type="Proteomes" id="UP000035932">
    <property type="component" value="Unassembled WGS sequence"/>
</dbReference>
<evidence type="ECO:0000256" key="1">
    <source>
        <dbReference type="ARBA" id="ARBA00022450"/>
    </source>
</evidence>
<dbReference type="InterPro" id="IPR020806">
    <property type="entry name" value="PKS_PP-bd"/>
</dbReference>
<dbReference type="PATRIC" id="fig|66430.4.peg.3162"/>
<dbReference type="STRING" id="66430.ACS04_32520"/>
<evidence type="ECO:0000313" key="5">
    <source>
        <dbReference type="Proteomes" id="UP000035932"/>
    </source>
</evidence>
<dbReference type="InterPro" id="IPR036736">
    <property type="entry name" value="ACP-like_sf"/>
</dbReference>